<name>A0A915P4G1_9BILA</name>
<organism evidence="2 3">
    <name type="scientific">Meloidogyne floridensis</name>
    <dbReference type="NCBI Taxonomy" id="298350"/>
    <lineage>
        <taxon>Eukaryota</taxon>
        <taxon>Metazoa</taxon>
        <taxon>Ecdysozoa</taxon>
        <taxon>Nematoda</taxon>
        <taxon>Chromadorea</taxon>
        <taxon>Rhabditida</taxon>
        <taxon>Tylenchina</taxon>
        <taxon>Tylenchomorpha</taxon>
        <taxon>Tylenchoidea</taxon>
        <taxon>Meloidogynidae</taxon>
        <taxon>Meloidogyninae</taxon>
        <taxon>Meloidogyne</taxon>
    </lineage>
</organism>
<evidence type="ECO:0000313" key="2">
    <source>
        <dbReference type="Proteomes" id="UP000887560"/>
    </source>
</evidence>
<reference evidence="3" key="1">
    <citation type="submission" date="2022-11" db="UniProtKB">
        <authorList>
            <consortium name="WormBaseParasite"/>
        </authorList>
    </citation>
    <scope>IDENTIFICATION</scope>
</reference>
<keyword evidence="1" id="KW-0732">Signal</keyword>
<keyword evidence="2" id="KW-1185">Reference proteome</keyword>
<protein>
    <submittedName>
        <fullName evidence="3">Uncharacterized protein</fullName>
    </submittedName>
</protein>
<dbReference type="Proteomes" id="UP000887560">
    <property type="component" value="Unplaced"/>
</dbReference>
<evidence type="ECO:0000256" key="1">
    <source>
        <dbReference type="SAM" id="SignalP"/>
    </source>
</evidence>
<evidence type="ECO:0000313" key="3">
    <source>
        <dbReference type="WBParaSite" id="scf7180000422572.g9236"/>
    </source>
</evidence>
<accession>A0A915P4G1</accession>
<sequence length="95" mass="10470">MTTPINIYIILFSTFLIFQLIDGNQEQCIGEGGKCDYDNDCCGDRNIRCVGARETTKKKGICKKTCDLVGAPCTSSKSCCDYCTNNKCSNSEDFP</sequence>
<feature type="chain" id="PRO_5037770977" evidence="1">
    <location>
        <begin position="24"/>
        <end position="95"/>
    </location>
</feature>
<dbReference type="WBParaSite" id="scf7180000422572.g9236">
    <property type="protein sequence ID" value="scf7180000422572.g9236"/>
    <property type="gene ID" value="scf7180000422572.g9236"/>
</dbReference>
<dbReference type="AlphaFoldDB" id="A0A915P4G1"/>
<proteinExistence type="predicted"/>
<feature type="signal peptide" evidence="1">
    <location>
        <begin position="1"/>
        <end position="23"/>
    </location>
</feature>